<dbReference type="InterPro" id="IPR029063">
    <property type="entry name" value="SAM-dependent_MTases_sf"/>
</dbReference>
<feature type="region of interest" description="Disordered" evidence="1">
    <location>
        <begin position="27"/>
        <end position="51"/>
    </location>
</feature>
<sequence length="885" mass="97953">MAAIVDPHQARPVSQILPEQFDLFPEAGSSSKRISRATPRPRTADSAARTSHYRPFSTLYTESPYIDLEPKVSPPSRLKKRTSTLAGGLQWTMTLGINFSRLKKDSLPKSEAPSQFGTPILKVPKLRQPKQTLDATTKSPLSLKKKRSMASIFTVTPANISDNINDSAPSTPRSPNLLSPTTSEHGSGSTPNSNSPRKSVSFEGNHADDTTEDVPVTDRNPTMNFTARNRWLKRQNMKLHPYRNESNYLQAYDATTLESDRCADLLLRRLSHGSPSFYHYGDKPPATALDLGCGEGNWVIWAASIWPSTHITGLDMVDVTLPAFQTVDNINFIQANFLTKLPFPSKSFEYIRMANLGLCVPNDMWDHLLTEVKRVLTKGGRLELVDDEMIFPYADPPVMKSELRPTSAFDDFDSDYSDNDSETLHGDGFSEGSTLNSESSGSRPPSYDQKAGDDCFEESQLSASETIRPLSALKSPAALEPLHPLVEDPFLTQSPRTIWHQRSAMSRDIETVFCQMVQYNHHYVFPGPYMLKSMQRVFGQESANKTNSFKVKLAEWDSPIGPRTIQLEKALALDKTIKRKPWNRAESDKKEIKPSKKRDNKKGEFGMTNERSSLDSPVPETLNSKAAKRLGLDTPSDFRTSVAESYNSKAAKRLGLPAPDSDMASIHSVSSTSTKSSANSSEERASSYRERSPSPHPPPSLHAPQTIPSAKTAALLGMSYTAVVAAAEKATAGQRKGMKPAGHVQSPGLLIGNEYVAVEPAELEMHACRFMHTVIGCRLALMAFVTSHVDANGDKIMDESMFSYYLGEYDAFRRARLGWPAVGAQEEDLLISPPPKWKTNDSAAYQPDVPIVIRKIRVYQAVKEADIVRKHAPRLKKSSSSTPTC</sequence>
<feature type="compositionally biased region" description="Polar residues" evidence="1">
    <location>
        <begin position="159"/>
        <end position="198"/>
    </location>
</feature>
<proteinExistence type="predicted"/>
<name>A0A8H4QK59_9AGAR</name>
<dbReference type="SUPFAM" id="SSF53335">
    <property type="entry name" value="S-adenosyl-L-methionine-dependent methyltransferases"/>
    <property type="match status" value="1"/>
</dbReference>
<feature type="compositionally biased region" description="Basic and acidic residues" evidence="1">
    <location>
        <begin position="583"/>
        <end position="594"/>
    </location>
</feature>
<protein>
    <recommendedName>
        <fullName evidence="2">Methyltransferase domain-containing protein</fullName>
    </recommendedName>
</protein>
<feature type="compositionally biased region" description="Basic and acidic residues" evidence="1">
    <location>
        <begin position="681"/>
        <end position="693"/>
    </location>
</feature>
<feature type="region of interest" description="Disordered" evidence="1">
    <location>
        <begin position="582"/>
        <end position="620"/>
    </location>
</feature>
<comment type="caution">
    <text evidence="3">The sequence shown here is derived from an EMBL/GenBank/DDBJ whole genome shotgun (WGS) entry which is preliminary data.</text>
</comment>
<dbReference type="InterPro" id="IPR041698">
    <property type="entry name" value="Methyltransf_25"/>
</dbReference>
<feature type="region of interest" description="Disordered" evidence="1">
    <location>
        <begin position="125"/>
        <end position="146"/>
    </location>
</feature>
<feature type="region of interest" description="Disordered" evidence="1">
    <location>
        <begin position="410"/>
        <end position="459"/>
    </location>
</feature>
<organism evidence="3 4">
    <name type="scientific">Agrocybe pediades</name>
    <dbReference type="NCBI Taxonomy" id="84607"/>
    <lineage>
        <taxon>Eukaryota</taxon>
        <taxon>Fungi</taxon>
        <taxon>Dikarya</taxon>
        <taxon>Basidiomycota</taxon>
        <taxon>Agaricomycotina</taxon>
        <taxon>Agaricomycetes</taxon>
        <taxon>Agaricomycetidae</taxon>
        <taxon>Agaricales</taxon>
        <taxon>Agaricineae</taxon>
        <taxon>Strophariaceae</taxon>
        <taxon>Agrocybe</taxon>
    </lineage>
</organism>
<feature type="region of interest" description="Disordered" evidence="1">
    <location>
        <begin position="653"/>
        <end position="705"/>
    </location>
</feature>
<feature type="region of interest" description="Disordered" evidence="1">
    <location>
        <begin position="159"/>
        <end position="222"/>
    </location>
</feature>
<accession>A0A8H4QK59</accession>
<dbReference type="EMBL" id="JAACJL010000057">
    <property type="protein sequence ID" value="KAF4612428.1"/>
    <property type="molecule type" value="Genomic_DNA"/>
</dbReference>
<dbReference type="AlphaFoldDB" id="A0A8H4QK59"/>
<feature type="compositionally biased region" description="Low complexity" evidence="1">
    <location>
        <begin position="665"/>
        <end position="680"/>
    </location>
</feature>
<dbReference type="CDD" id="cd02440">
    <property type="entry name" value="AdoMet_MTases"/>
    <property type="match status" value="1"/>
</dbReference>
<evidence type="ECO:0000259" key="2">
    <source>
        <dbReference type="Pfam" id="PF13649"/>
    </source>
</evidence>
<reference evidence="3 4" key="1">
    <citation type="submission" date="2019-12" db="EMBL/GenBank/DDBJ databases">
        <authorList>
            <person name="Floudas D."/>
            <person name="Bentzer J."/>
            <person name="Ahren D."/>
            <person name="Johansson T."/>
            <person name="Persson P."/>
            <person name="Tunlid A."/>
        </authorList>
    </citation>
    <scope>NUCLEOTIDE SEQUENCE [LARGE SCALE GENOMIC DNA]</scope>
    <source>
        <strain evidence="3 4">CBS 102.39</strain>
    </source>
</reference>
<feature type="compositionally biased region" description="Acidic residues" evidence="1">
    <location>
        <begin position="410"/>
        <end position="421"/>
    </location>
</feature>
<feature type="domain" description="Methyltransferase" evidence="2">
    <location>
        <begin position="289"/>
        <end position="380"/>
    </location>
</feature>
<evidence type="ECO:0000313" key="3">
    <source>
        <dbReference type="EMBL" id="KAF4612428.1"/>
    </source>
</evidence>
<dbReference type="Gene3D" id="3.40.50.150">
    <property type="entry name" value="Vaccinia Virus protein VP39"/>
    <property type="match status" value="1"/>
</dbReference>
<feature type="compositionally biased region" description="Polar residues" evidence="1">
    <location>
        <begin position="431"/>
        <end position="443"/>
    </location>
</feature>
<keyword evidence="4" id="KW-1185">Reference proteome</keyword>
<dbReference type="GO" id="GO:0008168">
    <property type="term" value="F:methyltransferase activity"/>
    <property type="evidence" value="ECO:0007669"/>
    <property type="project" value="TreeGrafter"/>
</dbReference>
<gene>
    <name evidence="3" type="ORF">D9613_004190</name>
</gene>
<dbReference type="Pfam" id="PF13649">
    <property type="entry name" value="Methyltransf_25"/>
    <property type="match status" value="1"/>
</dbReference>
<feature type="compositionally biased region" description="Polar residues" evidence="1">
    <location>
        <begin position="129"/>
        <end position="140"/>
    </location>
</feature>
<dbReference type="PANTHER" id="PTHR43591:SF24">
    <property type="entry name" value="2-METHOXY-6-POLYPRENYL-1,4-BENZOQUINOL METHYLASE, MITOCHONDRIAL"/>
    <property type="match status" value="1"/>
</dbReference>
<dbReference type="PANTHER" id="PTHR43591">
    <property type="entry name" value="METHYLTRANSFERASE"/>
    <property type="match status" value="1"/>
</dbReference>
<evidence type="ECO:0000313" key="4">
    <source>
        <dbReference type="Proteomes" id="UP000521872"/>
    </source>
</evidence>
<evidence type="ECO:0000256" key="1">
    <source>
        <dbReference type="SAM" id="MobiDB-lite"/>
    </source>
</evidence>
<dbReference type="Proteomes" id="UP000521872">
    <property type="component" value="Unassembled WGS sequence"/>
</dbReference>